<comment type="similarity">
    <text evidence="5 7 9">Belongs to the PTH family.</text>
</comment>
<dbReference type="HAMAP" id="MF_00083">
    <property type="entry name" value="Pept_tRNA_hydro_bact"/>
    <property type="match status" value="1"/>
</dbReference>
<accession>A0A1X0YD24</accession>
<dbReference type="FunFam" id="3.40.50.1470:FF:000001">
    <property type="entry name" value="Peptidyl-tRNA hydrolase"/>
    <property type="match status" value="1"/>
</dbReference>
<dbReference type="PANTHER" id="PTHR17224:SF1">
    <property type="entry name" value="PEPTIDYL-TRNA HYDROLASE"/>
    <property type="match status" value="1"/>
</dbReference>
<dbReference type="GO" id="GO:0004045">
    <property type="term" value="F:peptidyl-tRNA hydrolase activity"/>
    <property type="evidence" value="ECO:0007669"/>
    <property type="project" value="UniProtKB-UniRule"/>
</dbReference>
<dbReference type="InterPro" id="IPR036416">
    <property type="entry name" value="Pept_tRNA_hydro_sf"/>
</dbReference>
<evidence type="ECO:0000256" key="9">
    <source>
        <dbReference type="RuleBase" id="RU004320"/>
    </source>
</evidence>
<feature type="binding site" evidence="7">
    <location>
        <position position="64"/>
    </location>
    <ligand>
        <name>tRNA</name>
        <dbReference type="ChEBI" id="CHEBI:17843"/>
    </ligand>
</feature>
<reference evidence="10 11" key="1">
    <citation type="submission" date="2017-03" db="EMBL/GenBank/DDBJ databases">
        <title>Genome sequence of Geothermobacter sp. EPR-M, Deep-Sea Iron Reducer.</title>
        <authorList>
            <person name="Tully B."/>
            <person name="Savalia P."/>
            <person name="Abuyen K."/>
            <person name="Baughan C."/>
            <person name="Romero E."/>
            <person name="Ronkowski C."/>
            <person name="Torres B."/>
            <person name="Tremblay J."/>
            <person name="Trujillo A."/>
            <person name="Tyler M."/>
            <person name="Perez-Rodriguez I."/>
            <person name="Amend J."/>
        </authorList>
    </citation>
    <scope>NUCLEOTIDE SEQUENCE [LARGE SCALE GENOMIC DNA]</scope>
    <source>
        <strain evidence="10 11">EPR-M</strain>
    </source>
</reference>
<gene>
    <name evidence="7" type="primary">pth</name>
    <name evidence="10" type="ORF">B5V00_02970</name>
</gene>
<dbReference type="NCBIfam" id="TIGR00447">
    <property type="entry name" value="pth"/>
    <property type="match status" value="1"/>
</dbReference>
<sequence>MKLLAGLGNPGEKYRLTRHNVGFMVAERLAAVAGIALKRKGHQALYGAGRVAAVETTVLLPQTYMNLSGASIGSALKSLGIAPGDLIVVHDDIDLPFGRIKFKFGGGHGGHNGIRHIRQVLGHGDFVRCKIGVGRPVGEGDVVAHVLKPFSSAERKVLDQVLDGAVDALRIALCEGVEAGMNAYNNRDLFTS</sequence>
<dbReference type="Pfam" id="PF01195">
    <property type="entry name" value="Pept_tRNA_hydro"/>
    <property type="match status" value="1"/>
</dbReference>
<comment type="function">
    <text evidence="7">Hydrolyzes ribosome-free peptidyl-tRNAs (with 1 or more amino acids incorporated), which drop off the ribosome during protein synthesis, or as a result of ribosome stalling.</text>
</comment>
<dbReference type="CDD" id="cd00462">
    <property type="entry name" value="PTH"/>
    <property type="match status" value="1"/>
</dbReference>
<evidence type="ECO:0000256" key="3">
    <source>
        <dbReference type="ARBA" id="ARBA00022801"/>
    </source>
</evidence>
<evidence type="ECO:0000256" key="2">
    <source>
        <dbReference type="ARBA" id="ARBA00022555"/>
    </source>
</evidence>
<dbReference type="STRING" id="1969733.B5V00_02970"/>
<evidence type="ECO:0000256" key="6">
    <source>
        <dbReference type="ARBA" id="ARBA00050038"/>
    </source>
</evidence>
<comment type="subcellular location">
    <subcellularLocation>
        <location evidence="7">Cytoplasm</location>
    </subcellularLocation>
</comment>
<dbReference type="EC" id="3.1.1.29" evidence="1 7"/>
<comment type="caution">
    <text evidence="10">The sequence shown here is derived from an EMBL/GenBank/DDBJ whole genome shotgun (WGS) entry which is preliminary data.</text>
</comment>
<evidence type="ECO:0000256" key="4">
    <source>
        <dbReference type="ARBA" id="ARBA00022884"/>
    </source>
</evidence>
<keyword evidence="4 7" id="KW-0694">RNA-binding</keyword>
<dbReference type="Proteomes" id="UP000193136">
    <property type="component" value="Unassembled WGS sequence"/>
</dbReference>
<feature type="binding site" evidence="7">
    <location>
        <position position="66"/>
    </location>
    <ligand>
        <name>tRNA</name>
        <dbReference type="ChEBI" id="CHEBI:17843"/>
    </ligand>
</feature>
<proteinExistence type="inferred from homology"/>
<keyword evidence="7" id="KW-0963">Cytoplasm</keyword>
<dbReference type="SUPFAM" id="SSF53178">
    <property type="entry name" value="Peptidyl-tRNA hydrolase-like"/>
    <property type="match status" value="1"/>
</dbReference>
<dbReference type="AlphaFoldDB" id="A0A1X0YD24"/>
<comment type="subunit">
    <text evidence="7">Monomer.</text>
</comment>
<protein>
    <recommendedName>
        <fullName evidence="6 7">Peptidyl-tRNA hydrolase</fullName>
        <shortName evidence="7">Pth</shortName>
        <ecNumber evidence="1 7">3.1.1.29</ecNumber>
    </recommendedName>
</protein>
<keyword evidence="2 7" id="KW-0820">tRNA-binding</keyword>
<keyword evidence="3 7" id="KW-0378">Hydrolase</keyword>
<feature type="site" description="Stabilizes the basic form of H active site to accept a proton" evidence="7">
    <location>
        <position position="91"/>
    </location>
</feature>
<evidence type="ECO:0000256" key="1">
    <source>
        <dbReference type="ARBA" id="ARBA00013260"/>
    </source>
</evidence>
<dbReference type="GO" id="GO:0000049">
    <property type="term" value="F:tRNA binding"/>
    <property type="evidence" value="ECO:0007669"/>
    <property type="project" value="UniProtKB-UniRule"/>
</dbReference>
<dbReference type="Gene3D" id="3.40.50.1470">
    <property type="entry name" value="Peptidyl-tRNA hydrolase"/>
    <property type="match status" value="1"/>
</dbReference>
<dbReference type="OrthoDB" id="9800507at2"/>
<dbReference type="PROSITE" id="PS01195">
    <property type="entry name" value="PEPT_TRNA_HYDROL_1"/>
    <property type="match status" value="1"/>
</dbReference>
<keyword evidence="11" id="KW-1185">Reference proteome</keyword>
<dbReference type="GO" id="GO:0005737">
    <property type="term" value="C:cytoplasm"/>
    <property type="evidence" value="ECO:0007669"/>
    <property type="project" value="UniProtKB-SubCell"/>
</dbReference>
<evidence type="ECO:0000313" key="10">
    <source>
        <dbReference type="EMBL" id="ORJ63027.1"/>
    </source>
</evidence>
<evidence type="ECO:0000256" key="7">
    <source>
        <dbReference type="HAMAP-Rule" id="MF_00083"/>
    </source>
</evidence>
<comment type="catalytic activity">
    <reaction evidence="7 8">
        <text>an N-acyl-L-alpha-aminoacyl-tRNA + H2O = an N-acyl-L-amino acid + a tRNA + H(+)</text>
        <dbReference type="Rhea" id="RHEA:54448"/>
        <dbReference type="Rhea" id="RHEA-COMP:10123"/>
        <dbReference type="Rhea" id="RHEA-COMP:13883"/>
        <dbReference type="ChEBI" id="CHEBI:15377"/>
        <dbReference type="ChEBI" id="CHEBI:15378"/>
        <dbReference type="ChEBI" id="CHEBI:59874"/>
        <dbReference type="ChEBI" id="CHEBI:78442"/>
        <dbReference type="ChEBI" id="CHEBI:138191"/>
        <dbReference type="EC" id="3.1.1.29"/>
    </reaction>
</comment>
<dbReference type="PANTHER" id="PTHR17224">
    <property type="entry name" value="PEPTIDYL-TRNA HYDROLASE"/>
    <property type="match status" value="1"/>
</dbReference>
<dbReference type="GO" id="GO:0006515">
    <property type="term" value="P:protein quality control for misfolded or incompletely synthesized proteins"/>
    <property type="evidence" value="ECO:0007669"/>
    <property type="project" value="UniProtKB-UniRule"/>
</dbReference>
<feature type="binding site" evidence="7">
    <location>
        <position position="14"/>
    </location>
    <ligand>
        <name>tRNA</name>
        <dbReference type="ChEBI" id="CHEBI:17843"/>
    </ligand>
</feature>
<evidence type="ECO:0000256" key="8">
    <source>
        <dbReference type="RuleBase" id="RU000673"/>
    </source>
</evidence>
<dbReference type="GO" id="GO:0072344">
    <property type="term" value="P:rescue of stalled ribosome"/>
    <property type="evidence" value="ECO:0007669"/>
    <property type="project" value="UniProtKB-UniRule"/>
</dbReference>
<dbReference type="InterPro" id="IPR001328">
    <property type="entry name" value="Pept_tRNA_hydro"/>
</dbReference>
<comment type="function">
    <text evidence="7">Catalyzes the release of premature peptidyl moieties from peptidyl-tRNA molecules trapped in stalled 50S ribosomal subunits, and thus maintains levels of free tRNAs and 50S ribosomes.</text>
</comment>
<name>A0A1X0YD24_9BACT</name>
<feature type="site" description="Discriminates between blocked and unblocked aminoacyl-tRNA" evidence="7">
    <location>
        <position position="9"/>
    </location>
</feature>
<organism evidence="10 11">
    <name type="scientific">Geothermobacter hydrogeniphilus</name>
    <dbReference type="NCBI Taxonomy" id="1969733"/>
    <lineage>
        <taxon>Bacteria</taxon>
        <taxon>Pseudomonadati</taxon>
        <taxon>Thermodesulfobacteriota</taxon>
        <taxon>Desulfuromonadia</taxon>
        <taxon>Desulfuromonadales</taxon>
        <taxon>Geothermobacteraceae</taxon>
        <taxon>Geothermobacter</taxon>
    </lineage>
</organism>
<dbReference type="InterPro" id="IPR018171">
    <property type="entry name" value="Pept_tRNA_hydro_CS"/>
</dbReference>
<evidence type="ECO:0000313" key="11">
    <source>
        <dbReference type="Proteomes" id="UP000193136"/>
    </source>
</evidence>
<feature type="active site" description="Proton acceptor" evidence="7">
    <location>
        <position position="19"/>
    </location>
</feature>
<evidence type="ECO:0000256" key="5">
    <source>
        <dbReference type="ARBA" id="ARBA00038063"/>
    </source>
</evidence>
<dbReference type="EMBL" id="NAAD01000002">
    <property type="protein sequence ID" value="ORJ63027.1"/>
    <property type="molecule type" value="Genomic_DNA"/>
</dbReference>
<feature type="binding site" evidence="7">
    <location>
        <position position="112"/>
    </location>
    <ligand>
        <name>tRNA</name>
        <dbReference type="ChEBI" id="CHEBI:17843"/>
    </ligand>
</feature>